<organism evidence="1 2">
    <name type="scientific">Candidatus Promineifilum breve</name>
    <dbReference type="NCBI Taxonomy" id="1806508"/>
    <lineage>
        <taxon>Bacteria</taxon>
        <taxon>Bacillati</taxon>
        <taxon>Chloroflexota</taxon>
        <taxon>Ardenticatenia</taxon>
        <taxon>Candidatus Promineifilales</taxon>
        <taxon>Candidatus Promineifilaceae</taxon>
        <taxon>Candidatus Promineifilum</taxon>
    </lineage>
</organism>
<evidence type="ECO:0000313" key="1">
    <source>
        <dbReference type="EMBL" id="CUS05101.2"/>
    </source>
</evidence>
<dbReference type="Proteomes" id="UP000215027">
    <property type="component" value="Chromosome I"/>
</dbReference>
<evidence type="ECO:0000313" key="2">
    <source>
        <dbReference type="Proteomes" id="UP000215027"/>
    </source>
</evidence>
<dbReference type="AlphaFoldDB" id="A0A160T4B6"/>
<name>A0A160T4B6_9CHLR</name>
<sequence length="129" mass="15071">MDIRFFDDPLEPPRPREDVRIRQIGLFIYPDLRRMAFGVELTPFVERPSIEVQITNGEGAPAGSLHVIETVTPNFSLTMHLRDAQTINPYQLTATLYYSWPDREKIEIERREVTFEVSEPGEQLFKFDD</sequence>
<gene>
    <name evidence="1" type="ORF">CFX0092_A3223</name>
</gene>
<dbReference type="KEGG" id="pbf:CFX0092_A3223"/>
<keyword evidence="2" id="KW-1185">Reference proteome</keyword>
<dbReference type="EMBL" id="LN890655">
    <property type="protein sequence ID" value="CUS05101.2"/>
    <property type="molecule type" value="Genomic_DNA"/>
</dbReference>
<proteinExistence type="predicted"/>
<accession>A0A160T4B6</accession>
<dbReference type="RefSeq" id="WP_095044350.1">
    <property type="nucleotide sequence ID" value="NZ_LN890655.1"/>
</dbReference>
<reference evidence="1" key="1">
    <citation type="submission" date="2016-01" db="EMBL/GenBank/DDBJ databases">
        <authorList>
            <person name="Mcilroy J.S."/>
            <person name="Karst M S."/>
            <person name="Albertsen M."/>
        </authorList>
    </citation>
    <scope>NUCLEOTIDE SEQUENCE</scope>
    <source>
        <strain evidence="1">Cfx-K</strain>
    </source>
</reference>
<protein>
    <submittedName>
        <fullName evidence="1">Uncharacterized protein</fullName>
    </submittedName>
</protein>
<dbReference type="OrthoDB" id="164722at2"/>